<sequence length="382" mass="43906">MNSLKFLHFSDIHLDAPFSSLGSKIAVAEQRRRDLLQVFDRIIDLAIKEAVDIMLISGDLYEHEYVKKSTIHYINKKFSEIPEIKVFIVPGNHDPYIPNSYYQNFEWSKNVFILSEDRPKVFLEEYNACVYGVGFANFHEEKSLISNIEPVDPKYINLLAVHGTVDLNFKKSRYNPMTSGELDLLGMDYIALGHFHNTLRGIGKSGNIYNPGSPEPLGFDEEGEHGVFIGKIEFVSKKEKKLHVRFEKTNRRQYKSLEIKSDCFESDNRIIDRIYREAVKDENRDNLIHITLKGYTLPGYHINAADIADAIGDSFFYAVVNDETINQYNYEDIMNEPGLKGLFVKKMLSLINKAESAKEKHLLMKSMQYGIEALEQGKVEVL</sequence>
<dbReference type="RefSeq" id="WP_128706090.1">
    <property type="nucleotide sequence ID" value="NZ_RLII01000013.1"/>
</dbReference>
<dbReference type="CDD" id="cd00840">
    <property type="entry name" value="MPP_Mre11_N"/>
    <property type="match status" value="1"/>
</dbReference>
<feature type="domain" description="Calcineurin-like phosphoesterase" evidence="2">
    <location>
        <begin position="4"/>
        <end position="197"/>
    </location>
</feature>
<dbReference type="GO" id="GO:0004527">
    <property type="term" value="F:exonuclease activity"/>
    <property type="evidence" value="ECO:0007669"/>
    <property type="project" value="UniProtKB-KW"/>
</dbReference>
<dbReference type="SUPFAM" id="SSF56300">
    <property type="entry name" value="Metallo-dependent phosphatases"/>
    <property type="match status" value="1"/>
</dbReference>
<dbReference type="InterPro" id="IPR004843">
    <property type="entry name" value="Calcineurin-like_PHP"/>
</dbReference>
<gene>
    <name evidence="3" type="ORF">EFD62_10715</name>
</gene>
<dbReference type="InterPro" id="IPR041796">
    <property type="entry name" value="Mre11_N"/>
</dbReference>
<dbReference type="InterPro" id="IPR050535">
    <property type="entry name" value="DNA_Repair-Maintenance_Comp"/>
</dbReference>
<dbReference type="AlphaFoldDB" id="A0A4Q0I4P3"/>
<comment type="caution">
    <text evidence="3">The sequence shown here is derived from an EMBL/GenBank/DDBJ whole genome shotgun (WGS) entry which is preliminary data.</text>
</comment>
<organism evidence="3 4">
    <name type="scientific">Acetivibrio mesophilus</name>
    <dbReference type="NCBI Taxonomy" id="2487273"/>
    <lineage>
        <taxon>Bacteria</taxon>
        <taxon>Bacillati</taxon>
        <taxon>Bacillota</taxon>
        <taxon>Clostridia</taxon>
        <taxon>Eubacteriales</taxon>
        <taxon>Oscillospiraceae</taxon>
        <taxon>Acetivibrio</taxon>
    </lineage>
</organism>
<dbReference type="Proteomes" id="UP000289166">
    <property type="component" value="Unassembled WGS sequence"/>
</dbReference>
<proteinExistence type="predicted"/>
<reference evidence="4" key="1">
    <citation type="submission" date="2018-11" db="EMBL/GenBank/DDBJ databases">
        <title>Genome sequencing of a novel mesophilic and cellulolytic organism within the genus Hungateiclostridium.</title>
        <authorList>
            <person name="Rettenmaier R."/>
            <person name="Liebl W."/>
            <person name="Zverlov V."/>
        </authorList>
    </citation>
    <scope>NUCLEOTIDE SEQUENCE [LARGE SCALE GENOMIC DNA]</scope>
    <source>
        <strain evidence="4">N2K1</strain>
    </source>
</reference>
<dbReference type="OrthoDB" id="9773856at2"/>
<dbReference type="PANTHER" id="PTHR30337:SF7">
    <property type="entry name" value="PHOSPHOESTERASE"/>
    <property type="match status" value="1"/>
</dbReference>
<keyword evidence="3" id="KW-0269">Exonuclease</keyword>
<dbReference type="EMBL" id="RLII01000013">
    <property type="protein sequence ID" value="RXE58767.1"/>
    <property type="molecule type" value="Genomic_DNA"/>
</dbReference>
<evidence type="ECO:0000259" key="2">
    <source>
        <dbReference type="Pfam" id="PF00149"/>
    </source>
</evidence>
<dbReference type="InterPro" id="IPR029052">
    <property type="entry name" value="Metallo-depent_PP-like"/>
</dbReference>
<evidence type="ECO:0000313" key="3">
    <source>
        <dbReference type="EMBL" id="RXE58767.1"/>
    </source>
</evidence>
<accession>A0A4Q0I4P3</accession>
<keyword evidence="1" id="KW-0378">Hydrolase</keyword>
<dbReference type="Gene3D" id="3.60.21.10">
    <property type="match status" value="1"/>
</dbReference>
<keyword evidence="3" id="KW-0540">Nuclease</keyword>
<evidence type="ECO:0000256" key="1">
    <source>
        <dbReference type="ARBA" id="ARBA00022801"/>
    </source>
</evidence>
<evidence type="ECO:0000313" key="4">
    <source>
        <dbReference type="Proteomes" id="UP000289166"/>
    </source>
</evidence>
<dbReference type="Pfam" id="PF00149">
    <property type="entry name" value="Metallophos"/>
    <property type="match status" value="1"/>
</dbReference>
<keyword evidence="4" id="KW-1185">Reference proteome</keyword>
<protein>
    <submittedName>
        <fullName evidence="3">DNA repair exonuclease</fullName>
    </submittedName>
</protein>
<name>A0A4Q0I4P3_9FIRM</name>
<dbReference type="PANTHER" id="PTHR30337">
    <property type="entry name" value="COMPONENT OF ATP-DEPENDENT DSDNA EXONUCLEASE"/>
    <property type="match status" value="1"/>
</dbReference>